<feature type="compositionally biased region" description="Low complexity" evidence="1">
    <location>
        <begin position="545"/>
        <end position="555"/>
    </location>
</feature>
<feature type="domain" description="VOC" evidence="2">
    <location>
        <begin position="2"/>
        <end position="122"/>
    </location>
</feature>
<feature type="compositionally biased region" description="Low complexity" evidence="1">
    <location>
        <begin position="429"/>
        <end position="440"/>
    </location>
</feature>
<feature type="region of interest" description="Disordered" evidence="1">
    <location>
        <begin position="279"/>
        <end position="301"/>
    </location>
</feature>
<protein>
    <recommendedName>
        <fullName evidence="2">VOC domain-containing protein</fullName>
    </recommendedName>
</protein>
<accession>S7ZD66</accession>
<evidence type="ECO:0000313" key="4">
    <source>
        <dbReference type="Proteomes" id="UP000019376"/>
    </source>
</evidence>
<feature type="region of interest" description="Disordered" evidence="1">
    <location>
        <begin position="538"/>
        <end position="626"/>
    </location>
</feature>
<dbReference type="InterPro" id="IPR037523">
    <property type="entry name" value="VOC_core"/>
</dbReference>
<feature type="compositionally biased region" description="Polar residues" evidence="1">
    <location>
        <begin position="396"/>
        <end position="406"/>
    </location>
</feature>
<evidence type="ECO:0000313" key="3">
    <source>
        <dbReference type="EMBL" id="EPS26626.1"/>
    </source>
</evidence>
<feature type="region of interest" description="Disordered" evidence="1">
    <location>
        <begin position="393"/>
        <end position="482"/>
    </location>
</feature>
<dbReference type="STRING" id="933388.S7ZD66"/>
<organism evidence="3 4">
    <name type="scientific">Penicillium oxalicum (strain 114-2 / CGMCC 5302)</name>
    <name type="common">Penicillium decumbens</name>
    <dbReference type="NCBI Taxonomy" id="933388"/>
    <lineage>
        <taxon>Eukaryota</taxon>
        <taxon>Fungi</taxon>
        <taxon>Dikarya</taxon>
        <taxon>Ascomycota</taxon>
        <taxon>Pezizomycotina</taxon>
        <taxon>Eurotiomycetes</taxon>
        <taxon>Eurotiomycetidae</taxon>
        <taxon>Eurotiales</taxon>
        <taxon>Aspergillaceae</taxon>
        <taxon>Penicillium</taxon>
    </lineage>
</organism>
<dbReference type="EMBL" id="KB644409">
    <property type="protein sequence ID" value="EPS26626.1"/>
    <property type="molecule type" value="Genomic_DNA"/>
</dbReference>
<dbReference type="SUPFAM" id="SSF54593">
    <property type="entry name" value="Glyoxalase/Bleomycin resistance protein/Dihydroxybiphenyl dioxygenase"/>
    <property type="match status" value="1"/>
</dbReference>
<dbReference type="PhylomeDB" id="S7ZD66"/>
<dbReference type="PANTHER" id="PTHR35006">
    <property type="entry name" value="GLYOXALASE FAMILY PROTEIN (AFU_ORTHOLOGUE AFUA_5G14830)"/>
    <property type="match status" value="1"/>
</dbReference>
<dbReference type="HOGENOM" id="CLU_018312_0_0_1"/>
<feature type="compositionally biased region" description="Low complexity" evidence="1">
    <location>
        <begin position="452"/>
        <end position="465"/>
    </location>
</feature>
<dbReference type="PANTHER" id="PTHR35006:SF3">
    <property type="entry name" value="GLYOXALASE FAMILY PROTEIN (AFU_ORTHOLOGUE AFUA_3G06020)"/>
    <property type="match status" value="1"/>
</dbReference>
<dbReference type="eggNOG" id="ENOG502T1BJ">
    <property type="taxonomic scope" value="Eukaryota"/>
</dbReference>
<gene>
    <name evidence="3" type="ORF">PDE_01564</name>
</gene>
<dbReference type="InterPro" id="IPR029068">
    <property type="entry name" value="Glyas_Bleomycin-R_OHBP_Dase"/>
</dbReference>
<keyword evidence="4" id="KW-1185">Reference proteome</keyword>
<dbReference type="PROSITE" id="PS51819">
    <property type="entry name" value="VOC"/>
    <property type="match status" value="1"/>
</dbReference>
<dbReference type="OrthoDB" id="10249419at2759"/>
<feature type="compositionally biased region" description="Basic and acidic residues" evidence="1">
    <location>
        <begin position="413"/>
        <end position="423"/>
    </location>
</feature>
<sequence length="626" mass="65134">MPVSHLTLTVSHLPTSTSFFLSCLQPLGYQFIGRHDDFIGFGQKQGEPADFWITEKKPGVLPSAAHVAFPAPSKDAVTAFFHSAIQAGGQYHGEPRTRDSQTGYYSAAVIDFDGNSIEAVYRPEAAAASVAASMAGGPTIGLLENGSAASKAGSVVSKAGSVASKAPTIKSRAISKPPTVIERSVSAPSVVSVKSTGSALAYGAPPPPPAAAPAQKVDDGSKVAKTIIGTLIGAAAGAAVAYAMVRGENESKDSETKEASVPPSLHQYAPNLLQLMAPPSQVSEARSQGEDAPRAIEAPPARSVYTSASAARSTASRSVMSKNPWASTVYEATEYYQDDRGRRASDGGSVYSIPEDAPLRAIEYPPRSHASQQRYPCNPSTFISSYAADKPRAGSVHSSASTIKTSASHRRHSTDDGYSEHTRTVYRASSSHSVHTVKSHAPSKADGGAEPAAGASSTVSSSRSARNVPLPASSSGTFYSAAPSQAGKSAVSARNVPLPAGSSVNSFYSPAASQAPRSHISARHVLLPESVIDVDVDSNVTPDDSISQVGGSRSGRSSHSHHTKHSKHSKQSKHAHSHVSGHSSKSRMDEPVRPADSVSQVSRASHRTMKAGGSKVESRRGTEVMV</sequence>
<name>S7ZD66_PENO1</name>
<feature type="compositionally biased region" description="Basic and acidic residues" evidence="1">
    <location>
        <begin position="616"/>
        <end position="626"/>
    </location>
</feature>
<dbReference type="AlphaFoldDB" id="S7ZD66"/>
<evidence type="ECO:0000259" key="2">
    <source>
        <dbReference type="PROSITE" id="PS51819"/>
    </source>
</evidence>
<evidence type="ECO:0000256" key="1">
    <source>
        <dbReference type="SAM" id="MobiDB-lite"/>
    </source>
</evidence>
<dbReference type="Gene3D" id="3.10.180.10">
    <property type="entry name" value="2,3-Dihydroxybiphenyl 1,2-Dioxygenase, domain 1"/>
    <property type="match status" value="1"/>
</dbReference>
<feature type="compositionally biased region" description="Basic residues" evidence="1">
    <location>
        <begin position="556"/>
        <end position="579"/>
    </location>
</feature>
<reference evidence="3 4" key="1">
    <citation type="journal article" date="2013" name="PLoS ONE">
        <title>Genomic and secretomic analyses reveal unique features of the lignocellulolytic enzyme system of Penicillium decumbens.</title>
        <authorList>
            <person name="Liu G."/>
            <person name="Zhang L."/>
            <person name="Wei X."/>
            <person name="Zou G."/>
            <person name="Qin Y."/>
            <person name="Ma L."/>
            <person name="Li J."/>
            <person name="Zheng H."/>
            <person name="Wang S."/>
            <person name="Wang C."/>
            <person name="Xun L."/>
            <person name="Zhao G.-P."/>
            <person name="Zhou Z."/>
            <person name="Qu Y."/>
        </authorList>
    </citation>
    <scope>NUCLEOTIDE SEQUENCE [LARGE SCALE GENOMIC DNA]</scope>
    <source>
        <strain evidence="4">114-2 / CGMCC 5302</strain>
    </source>
</reference>
<feature type="compositionally biased region" description="Polar residues" evidence="1">
    <location>
        <begin position="472"/>
        <end position="482"/>
    </location>
</feature>
<dbReference type="CDD" id="cd07262">
    <property type="entry name" value="VOC_like"/>
    <property type="match status" value="1"/>
</dbReference>
<dbReference type="Proteomes" id="UP000019376">
    <property type="component" value="Unassembled WGS sequence"/>
</dbReference>
<proteinExistence type="predicted"/>